<evidence type="ECO:0000256" key="1">
    <source>
        <dbReference type="SAM" id="MobiDB-lite"/>
    </source>
</evidence>
<organism evidence="2 3">
    <name type="scientific">Zea mays</name>
    <name type="common">Maize</name>
    <dbReference type="NCBI Taxonomy" id="4577"/>
    <lineage>
        <taxon>Eukaryota</taxon>
        <taxon>Viridiplantae</taxon>
        <taxon>Streptophyta</taxon>
        <taxon>Embryophyta</taxon>
        <taxon>Tracheophyta</taxon>
        <taxon>Spermatophyta</taxon>
        <taxon>Magnoliopsida</taxon>
        <taxon>Liliopsida</taxon>
        <taxon>Poales</taxon>
        <taxon>Poaceae</taxon>
        <taxon>PACMAD clade</taxon>
        <taxon>Panicoideae</taxon>
        <taxon>Andropogonodae</taxon>
        <taxon>Andropogoneae</taxon>
        <taxon>Tripsacinae</taxon>
        <taxon>Zea</taxon>
    </lineage>
</organism>
<dbReference type="EMBL" id="NCVQ01000003">
    <property type="protein sequence ID" value="PWZ37625.1"/>
    <property type="molecule type" value="Genomic_DNA"/>
</dbReference>
<gene>
    <name evidence="2" type="ORF">Zm00014a_030651</name>
</gene>
<feature type="compositionally biased region" description="Basic residues" evidence="1">
    <location>
        <begin position="95"/>
        <end position="110"/>
    </location>
</feature>
<feature type="compositionally biased region" description="Low complexity" evidence="1">
    <location>
        <begin position="256"/>
        <end position="289"/>
    </location>
</feature>
<proteinExistence type="predicted"/>
<reference evidence="2 3" key="1">
    <citation type="journal article" date="2018" name="Nat. Genet.">
        <title>Extensive intraspecific gene order and gene structural variations between Mo17 and other maize genomes.</title>
        <authorList>
            <person name="Sun S."/>
            <person name="Zhou Y."/>
            <person name="Chen J."/>
            <person name="Shi J."/>
            <person name="Zhao H."/>
            <person name="Zhao H."/>
            <person name="Song W."/>
            <person name="Zhang M."/>
            <person name="Cui Y."/>
            <person name="Dong X."/>
            <person name="Liu H."/>
            <person name="Ma X."/>
            <person name="Jiao Y."/>
            <person name="Wang B."/>
            <person name="Wei X."/>
            <person name="Stein J.C."/>
            <person name="Glaubitz J.C."/>
            <person name="Lu F."/>
            <person name="Yu G."/>
            <person name="Liang C."/>
            <person name="Fengler K."/>
            <person name="Li B."/>
            <person name="Rafalski A."/>
            <person name="Schnable P.S."/>
            <person name="Ware D.H."/>
            <person name="Buckler E.S."/>
            <person name="Lai J."/>
        </authorList>
    </citation>
    <scope>NUCLEOTIDE SEQUENCE [LARGE SCALE GENOMIC DNA]</scope>
    <source>
        <strain evidence="3">cv. Missouri 17</strain>
        <tissue evidence="2">Seedling</tissue>
    </source>
</reference>
<feature type="region of interest" description="Disordered" evidence="1">
    <location>
        <begin position="1"/>
        <end position="76"/>
    </location>
</feature>
<feature type="region of interest" description="Disordered" evidence="1">
    <location>
        <begin position="92"/>
        <end position="119"/>
    </location>
</feature>
<feature type="compositionally biased region" description="Low complexity" evidence="1">
    <location>
        <begin position="38"/>
        <end position="65"/>
    </location>
</feature>
<accession>A0A3L6FRX7</accession>
<evidence type="ECO:0000313" key="3">
    <source>
        <dbReference type="Proteomes" id="UP000251960"/>
    </source>
</evidence>
<dbReference type="Proteomes" id="UP000251960">
    <property type="component" value="Chromosome 2"/>
</dbReference>
<comment type="caution">
    <text evidence="2">The sequence shown here is derived from an EMBL/GenBank/DDBJ whole genome shotgun (WGS) entry which is preliminary data.</text>
</comment>
<name>A0A3L6FRX7_MAIZE</name>
<evidence type="ECO:0000313" key="2">
    <source>
        <dbReference type="EMBL" id="PWZ37625.1"/>
    </source>
</evidence>
<feature type="compositionally biased region" description="Basic residues" evidence="1">
    <location>
        <begin position="309"/>
        <end position="318"/>
    </location>
</feature>
<feature type="compositionally biased region" description="Low complexity" evidence="1">
    <location>
        <begin position="177"/>
        <end position="190"/>
    </location>
</feature>
<feature type="non-terminal residue" evidence="2">
    <location>
        <position position="1"/>
    </location>
</feature>
<dbReference type="AlphaFoldDB" id="A0A3L6FRX7"/>
<feature type="region of interest" description="Disordered" evidence="1">
    <location>
        <begin position="145"/>
        <end position="318"/>
    </location>
</feature>
<protein>
    <submittedName>
        <fullName evidence="2">Uncharacterized protein</fullName>
    </submittedName>
</protein>
<feature type="compositionally biased region" description="Pro residues" evidence="1">
    <location>
        <begin position="191"/>
        <end position="207"/>
    </location>
</feature>
<sequence length="318" mass="33484">LEPRAPLALSPSLFCAPADPSSTSPSLCARPSAAAITPAVPSSVPRRRWSSAAPFAPVSSAPTSATRDAPQFPLPLPISLCPRSPAVLRAAAEVRHRRPGPPSRHRRRRGVPGARLEVRNLSRPLQTRVLPSAMFNSSPELFYAAAKPLRREPPPSGVPAPTQPPPDDSPCPPQPSWPLRSPQRPAECPCPSSPASPPPRGRAPPPQLAVGEAKAAHPIPAVRPRSGGPVLIRPSPILAVRRRSSGPGPLPPHPASLPLGPACQPARARAARWPRLSARPRPALPAGPACQPPRSRCPPGPACQPLRSPRARAPARRI</sequence>
<feature type="compositionally biased region" description="Pro residues" evidence="1">
    <location>
        <begin position="154"/>
        <end position="176"/>
    </location>
</feature>